<accession>A0A8J4YXG7</accession>
<proteinExistence type="predicted"/>
<sequence>MSDASDVGWGYQSSDGRQGFGGWSGVERRLHINVKELLVPLLFLRSNPIPEGTALCFEMDNMVAVHCLARQGTSRSALLLSLSEQIFGLAARFHLHLSARFLPMDDGGGGGMVMMAPSRLADSRPRSGTALPDVCFFFFQF</sequence>
<gene>
    <name evidence="1" type="ORF">GWK47_003488</name>
</gene>
<evidence type="ECO:0000313" key="1">
    <source>
        <dbReference type="EMBL" id="KAG0729434.1"/>
    </source>
</evidence>
<protein>
    <submittedName>
        <fullName evidence="1">Uncharacterized protein</fullName>
    </submittedName>
</protein>
<dbReference type="OrthoDB" id="7477527at2759"/>
<reference evidence="1" key="1">
    <citation type="submission" date="2020-07" db="EMBL/GenBank/DDBJ databases">
        <title>The High-quality genome of the commercially important snow crab, Chionoecetes opilio.</title>
        <authorList>
            <person name="Jeong J.-H."/>
            <person name="Ryu S."/>
        </authorList>
    </citation>
    <scope>NUCLEOTIDE SEQUENCE</scope>
    <source>
        <strain evidence="1">MADBK_172401_WGS</strain>
        <tissue evidence="1">Digestive gland</tissue>
    </source>
</reference>
<name>A0A8J4YXG7_CHIOP</name>
<dbReference type="Proteomes" id="UP000770661">
    <property type="component" value="Unassembled WGS sequence"/>
</dbReference>
<evidence type="ECO:0000313" key="2">
    <source>
        <dbReference type="Proteomes" id="UP000770661"/>
    </source>
</evidence>
<keyword evidence="2" id="KW-1185">Reference proteome</keyword>
<dbReference type="AlphaFoldDB" id="A0A8J4YXG7"/>
<dbReference type="EMBL" id="JACEEZ010001193">
    <property type="protein sequence ID" value="KAG0729434.1"/>
    <property type="molecule type" value="Genomic_DNA"/>
</dbReference>
<comment type="caution">
    <text evidence="1">The sequence shown here is derived from an EMBL/GenBank/DDBJ whole genome shotgun (WGS) entry which is preliminary data.</text>
</comment>
<organism evidence="1 2">
    <name type="scientific">Chionoecetes opilio</name>
    <name type="common">Atlantic snow crab</name>
    <name type="synonym">Cancer opilio</name>
    <dbReference type="NCBI Taxonomy" id="41210"/>
    <lineage>
        <taxon>Eukaryota</taxon>
        <taxon>Metazoa</taxon>
        <taxon>Ecdysozoa</taxon>
        <taxon>Arthropoda</taxon>
        <taxon>Crustacea</taxon>
        <taxon>Multicrustacea</taxon>
        <taxon>Malacostraca</taxon>
        <taxon>Eumalacostraca</taxon>
        <taxon>Eucarida</taxon>
        <taxon>Decapoda</taxon>
        <taxon>Pleocyemata</taxon>
        <taxon>Brachyura</taxon>
        <taxon>Eubrachyura</taxon>
        <taxon>Majoidea</taxon>
        <taxon>Majidae</taxon>
        <taxon>Chionoecetes</taxon>
    </lineage>
</organism>